<gene>
    <name evidence="1" type="ORF">AKJ09_09698</name>
</gene>
<dbReference type="RefSeq" id="WP_146653865.1">
    <property type="nucleotide sequence ID" value="NZ_CP012333.1"/>
</dbReference>
<dbReference type="NCBIfam" id="NF003818">
    <property type="entry name" value="PRK05409.1"/>
    <property type="match status" value="1"/>
</dbReference>
<dbReference type="InterPro" id="IPR007801">
    <property type="entry name" value="MbnB/TglH/ChrH"/>
</dbReference>
<proteinExistence type="predicted"/>
<evidence type="ECO:0000313" key="1">
    <source>
        <dbReference type="EMBL" id="AKV03035.1"/>
    </source>
</evidence>
<dbReference type="Gene3D" id="3.20.20.150">
    <property type="entry name" value="Divalent-metal-dependent TIM barrel enzymes"/>
    <property type="match status" value="1"/>
</dbReference>
<dbReference type="EMBL" id="CP012333">
    <property type="protein sequence ID" value="AKV03035.1"/>
    <property type="molecule type" value="Genomic_DNA"/>
</dbReference>
<protein>
    <submittedName>
        <fullName evidence="1">Uncharacterized protein</fullName>
    </submittedName>
</protein>
<evidence type="ECO:0000313" key="2">
    <source>
        <dbReference type="Proteomes" id="UP000064967"/>
    </source>
</evidence>
<reference evidence="1 2" key="1">
    <citation type="submission" date="2015-08" db="EMBL/GenBank/DDBJ databases">
        <authorList>
            <person name="Babu N.S."/>
            <person name="Beckwith C.J."/>
            <person name="Beseler K.G."/>
            <person name="Brison A."/>
            <person name="Carone J.V."/>
            <person name="Caskin T.P."/>
            <person name="Diamond M."/>
            <person name="Durham M.E."/>
            <person name="Foxe J.M."/>
            <person name="Go M."/>
            <person name="Henderson B.A."/>
            <person name="Jones I.B."/>
            <person name="McGettigan J.A."/>
            <person name="Micheletti S.J."/>
            <person name="Nasrallah M.E."/>
            <person name="Ortiz D."/>
            <person name="Piller C.R."/>
            <person name="Privatt S.R."/>
            <person name="Schneider S.L."/>
            <person name="Sharp S."/>
            <person name="Smith T.C."/>
            <person name="Stanton J.D."/>
            <person name="Ullery H.E."/>
            <person name="Wilson R.J."/>
            <person name="Serrano M.G."/>
            <person name="Buck G."/>
            <person name="Lee V."/>
            <person name="Wang Y."/>
            <person name="Carvalho R."/>
            <person name="Voegtly L."/>
            <person name="Shi R."/>
            <person name="Duckworth R."/>
            <person name="Johnson A."/>
            <person name="Loviza R."/>
            <person name="Walstead R."/>
            <person name="Shah Z."/>
            <person name="Kiflezghi M."/>
            <person name="Wade K."/>
            <person name="Ball S.L."/>
            <person name="Bradley K.W."/>
            <person name="Asai D.J."/>
            <person name="Bowman C.A."/>
            <person name="Russell D.A."/>
            <person name="Pope W.H."/>
            <person name="Jacobs-Sera D."/>
            <person name="Hendrix R.W."/>
            <person name="Hatfull G.F."/>
        </authorList>
    </citation>
    <scope>NUCLEOTIDE SEQUENCE [LARGE SCALE GENOMIC DNA]</scope>
    <source>
        <strain evidence="1 2">DSM 27648</strain>
    </source>
</reference>
<dbReference type="PANTHER" id="PTHR42194:SF1">
    <property type="entry name" value="UPF0276 PROTEIN HI_1600"/>
    <property type="match status" value="1"/>
</dbReference>
<dbReference type="OrthoDB" id="9763101at2"/>
<keyword evidence="2" id="KW-1185">Reference proteome</keyword>
<dbReference type="PATRIC" id="fig|1391654.3.peg.9820"/>
<name>A0A0K1QC75_9BACT</name>
<organism evidence="1 2">
    <name type="scientific">Labilithrix luteola</name>
    <dbReference type="NCBI Taxonomy" id="1391654"/>
    <lineage>
        <taxon>Bacteria</taxon>
        <taxon>Pseudomonadati</taxon>
        <taxon>Myxococcota</taxon>
        <taxon>Polyangia</taxon>
        <taxon>Polyangiales</taxon>
        <taxon>Labilitrichaceae</taxon>
        <taxon>Labilithrix</taxon>
    </lineage>
</organism>
<dbReference type="Proteomes" id="UP000064967">
    <property type="component" value="Chromosome"/>
</dbReference>
<dbReference type="PANTHER" id="PTHR42194">
    <property type="entry name" value="UPF0276 PROTEIN HI_1600"/>
    <property type="match status" value="1"/>
</dbReference>
<dbReference type="STRING" id="1391654.AKJ09_09698"/>
<sequence length="319" mass="36089">MTEAQKQSRESRQTRTQERIQGVGLGLRWEFIDELLEQKPRLSFVEISPENYMGRGGYFDEALDRAAAVWPIVTHGLTMSLGGVDPLREDYLRELAAFLERVKTPWHSDHLCFSTFGGVMLHDLLPIPFKASEVSRIADRIKHAQDVLQRPMAIENVSFYLHPGKREMTEAEFIARVCEEADCGLMLDVNNAWVNATNFGYDVDAWMRTVPLDRVVQMHVAGHDWYTEDEWEPAARPTSAEEREGKLIVDTHGAPCEDEVLALLERTLEKTGPVPVLLERDQSIPPLDELLSEVARIEAIWTRATSKAAARAPSPAEAR</sequence>
<accession>A0A0K1QC75</accession>
<dbReference type="InterPro" id="IPR036237">
    <property type="entry name" value="Xyl_isomerase-like_sf"/>
</dbReference>
<dbReference type="Pfam" id="PF05114">
    <property type="entry name" value="MbnB_TglH_ChrH"/>
    <property type="match status" value="1"/>
</dbReference>
<dbReference type="AlphaFoldDB" id="A0A0K1QC75"/>
<dbReference type="KEGG" id="llu:AKJ09_09698"/>
<dbReference type="SUPFAM" id="SSF51658">
    <property type="entry name" value="Xylose isomerase-like"/>
    <property type="match status" value="1"/>
</dbReference>